<dbReference type="Proteomes" id="UP001570417">
    <property type="component" value="Unassembled WGS sequence"/>
</dbReference>
<evidence type="ECO:0000313" key="2">
    <source>
        <dbReference type="Proteomes" id="UP001570417"/>
    </source>
</evidence>
<sequence length="220" mass="24120">MFAKFTTGVQLLLAVSIFYLGYSIHGFTNKVGDVIDTYPQAITDLESLTNGLQVGEWLVVAKTAEELLPQALEAVEQVRLTVEQVNQTVSSVDKKIPLILDEVESIRSTSVPAVLSEVKRVRVDIIPPMLTELKGYRTQVVPPLLLESEGYRHNTVPAIIAESELLRAEIPPILVKADQVIDKSKNLAEEATQGAVKGVVLSPINLLRDAGNELKLKVQE</sequence>
<reference evidence="1 2" key="1">
    <citation type="journal article" date="2024" name="ISME J.">
        <title>Tailless and filamentous prophages are predominant in marine Vibrio.</title>
        <authorList>
            <person name="Steensen K."/>
            <person name="Seneca J."/>
            <person name="Bartlau N."/>
            <person name="Yu X.A."/>
            <person name="Hussain F.A."/>
            <person name="Polz M.F."/>
        </authorList>
    </citation>
    <scope>NUCLEOTIDE SEQUENCE [LARGE SCALE GENOMIC DNA]</scope>
    <source>
        <strain evidence="1 2">10N.222.51.A1</strain>
    </source>
</reference>
<name>A0ABV4NHB9_9VIBR</name>
<gene>
    <name evidence="1" type="ORF">AB4566_20775</name>
</gene>
<dbReference type="RefSeq" id="WP_372268355.1">
    <property type="nucleotide sequence ID" value="NZ_JBFRUW010000108.1"/>
</dbReference>
<dbReference type="EMBL" id="JBFRUW010000108">
    <property type="protein sequence ID" value="MFA0570693.1"/>
    <property type="molecule type" value="Genomic_DNA"/>
</dbReference>
<keyword evidence="2" id="KW-1185">Reference proteome</keyword>
<accession>A0ABV4NHB9</accession>
<comment type="caution">
    <text evidence="1">The sequence shown here is derived from an EMBL/GenBank/DDBJ whole genome shotgun (WGS) entry which is preliminary data.</text>
</comment>
<proteinExistence type="predicted"/>
<evidence type="ECO:0000313" key="1">
    <source>
        <dbReference type="EMBL" id="MFA0570693.1"/>
    </source>
</evidence>
<organism evidence="1 2">
    <name type="scientific">Vibrio gallaecicus</name>
    <dbReference type="NCBI Taxonomy" id="552386"/>
    <lineage>
        <taxon>Bacteria</taxon>
        <taxon>Pseudomonadati</taxon>
        <taxon>Pseudomonadota</taxon>
        <taxon>Gammaproteobacteria</taxon>
        <taxon>Vibrionales</taxon>
        <taxon>Vibrionaceae</taxon>
        <taxon>Vibrio</taxon>
    </lineage>
</organism>
<protein>
    <submittedName>
        <fullName evidence="1">Uncharacterized protein</fullName>
    </submittedName>
</protein>